<protein>
    <recommendedName>
        <fullName evidence="3">DUF5683 domain-containing protein</fullName>
    </recommendedName>
</protein>
<evidence type="ECO:0000313" key="2">
    <source>
        <dbReference type="Proteomes" id="UP000245133"/>
    </source>
</evidence>
<dbReference type="AlphaFoldDB" id="A0A2P2DZA6"/>
<gene>
    <name evidence="1" type="ORF">LPTSP4_14820</name>
</gene>
<sequence>MCIFATNLGAEAYHVIKWAPIESAFGYTIEIKDANGKTIFENAKEPSVRIKLSKGKYLYRVAVLNKFKKIEKWSGWNELEIRPVALPIVTSATSEVQSEGNVDKITFNGENIYEGTKAFVIQDGKKIPAEIQTSRDGKVSVVSINQEQVDRKKNYKVTLENPNFDPIEVPIVGKQTATWEDPRAETHVSETAKPVDDLKKNIWPMFWRQALLPGWGHYYIGEKKTAYAYMSIFGLFAFNTLREYREYRLDYIDFKSNQENWQAIRALDPSGNQIPFFTTSIIEEIALSKLEERENKVRQSINLMGIVYLGSLLHILYTGYSHQSKDLNQSNNFQMGFRYEEPNLHIRSQDKNQMRVDLRYTFFY</sequence>
<comment type="caution">
    <text evidence="1">The sequence shown here is derived from an EMBL/GenBank/DDBJ whole genome shotgun (WGS) entry which is preliminary data.</text>
</comment>
<evidence type="ECO:0000313" key="1">
    <source>
        <dbReference type="EMBL" id="GBF49961.1"/>
    </source>
</evidence>
<accession>A0A2P2DZA6</accession>
<name>A0A2P2DZA6_9LEPT</name>
<dbReference type="EMBL" id="BFBB01000003">
    <property type="protein sequence ID" value="GBF49961.1"/>
    <property type="molecule type" value="Genomic_DNA"/>
</dbReference>
<proteinExistence type="predicted"/>
<keyword evidence="2" id="KW-1185">Reference proteome</keyword>
<reference evidence="1 2" key="1">
    <citation type="submission" date="2018-02" db="EMBL/GenBank/DDBJ databases">
        <title>Novel Leptospira species isolated from soil and water in Japan.</title>
        <authorList>
            <person name="Nakao R."/>
            <person name="Masuzawa T."/>
        </authorList>
    </citation>
    <scope>NUCLEOTIDE SEQUENCE [LARGE SCALE GENOMIC DNA]</scope>
    <source>
        <strain evidence="1 2">YH101</strain>
    </source>
</reference>
<dbReference type="Proteomes" id="UP000245133">
    <property type="component" value="Unassembled WGS sequence"/>
</dbReference>
<organism evidence="1 2">
    <name type="scientific">Leptospira ryugenii</name>
    <dbReference type="NCBI Taxonomy" id="1917863"/>
    <lineage>
        <taxon>Bacteria</taxon>
        <taxon>Pseudomonadati</taxon>
        <taxon>Spirochaetota</taxon>
        <taxon>Spirochaetia</taxon>
        <taxon>Leptospirales</taxon>
        <taxon>Leptospiraceae</taxon>
        <taxon>Leptospira</taxon>
    </lineage>
</organism>
<evidence type="ECO:0008006" key="3">
    <source>
        <dbReference type="Google" id="ProtNLM"/>
    </source>
</evidence>